<comment type="subcellular location">
    <subcellularLocation>
        <location evidence="1">Nucleus</location>
    </subcellularLocation>
</comment>
<dbReference type="GO" id="GO:0000981">
    <property type="term" value="F:DNA-binding transcription factor activity, RNA polymerase II-specific"/>
    <property type="evidence" value="ECO:0007669"/>
    <property type="project" value="TreeGrafter"/>
</dbReference>
<evidence type="ECO:0000313" key="8">
    <source>
        <dbReference type="EMBL" id="KIW11092.1"/>
    </source>
</evidence>
<dbReference type="SUPFAM" id="SSF47459">
    <property type="entry name" value="HLH, helix-loop-helix DNA-binding domain"/>
    <property type="match status" value="1"/>
</dbReference>
<evidence type="ECO:0000256" key="1">
    <source>
        <dbReference type="ARBA" id="ARBA00004123"/>
    </source>
</evidence>
<keyword evidence="4" id="KW-0804">Transcription</keyword>
<protein>
    <recommendedName>
        <fullName evidence="7">BHLH domain-containing protein</fullName>
    </recommendedName>
</protein>
<proteinExistence type="predicted"/>
<feature type="region of interest" description="Disordered" evidence="6">
    <location>
        <begin position="1"/>
        <end position="62"/>
    </location>
</feature>
<dbReference type="InterPro" id="IPR036638">
    <property type="entry name" value="HLH_DNA-bd_sf"/>
</dbReference>
<evidence type="ECO:0000256" key="6">
    <source>
        <dbReference type="SAM" id="MobiDB-lite"/>
    </source>
</evidence>
<organism evidence="8 9">
    <name type="scientific">Exophiala spinifera</name>
    <dbReference type="NCBI Taxonomy" id="91928"/>
    <lineage>
        <taxon>Eukaryota</taxon>
        <taxon>Fungi</taxon>
        <taxon>Dikarya</taxon>
        <taxon>Ascomycota</taxon>
        <taxon>Pezizomycotina</taxon>
        <taxon>Eurotiomycetes</taxon>
        <taxon>Chaetothyriomycetidae</taxon>
        <taxon>Chaetothyriales</taxon>
        <taxon>Herpotrichiellaceae</taxon>
        <taxon>Exophiala</taxon>
    </lineage>
</organism>
<dbReference type="GO" id="GO:0005634">
    <property type="term" value="C:nucleus"/>
    <property type="evidence" value="ECO:0007669"/>
    <property type="project" value="UniProtKB-SubCell"/>
</dbReference>
<dbReference type="AlphaFoldDB" id="A0A0D1ZDM9"/>
<keyword evidence="5" id="KW-0539">Nucleus</keyword>
<feature type="compositionally biased region" description="Polar residues" evidence="6">
    <location>
        <begin position="14"/>
        <end position="26"/>
    </location>
</feature>
<dbReference type="GO" id="GO:0046983">
    <property type="term" value="F:protein dimerization activity"/>
    <property type="evidence" value="ECO:0007669"/>
    <property type="project" value="InterPro"/>
</dbReference>
<dbReference type="STRING" id="91928.A0A0D1ZDM9"/>
<feature type="compositionally biased region" description="Basic and acidic residues" evidence="6">
    <location>
        <begin position="43"/>
        <end position="62"/>
    </location>
</feature>
<keyword evidence="3" id="KW-0238">DNA-binding</keyword>
<feature type="region of interest" description="Disordered" evidence="6">
    <location>
        <begin position="121"/>
        <end position="158"/>
    </location>
</feature>
<dbReference type="RefSeq" id="XP_016231308.1">
    <property type="nucleotide sequence ID" value="XM_016384706.1"/>
</dbReference>
<dbReference type="OrthoDB" id="5778525at2759"/>
<reference evidence="8 9" key="1">
    <citation type="submission" date="2015-01" db="EMBL/GenBank/DDBJ databases">
        <title>The Genome Sequence of Exophiala spinifera CBS89968.</title>
        <authorList>
            <consortium name="The Broad Institute Genomics Platform"/>
            <person name="Cuomo C."/>
            <person name="de Hoog S."/>
            <person name="Gorbushina A."/>
            <person name="Stielow B."/>
            <person name="Teixiera M."/>
            <person name="Abouelleil A."/>
            <person name="Chapman S.B."/>
            <person name="Priest M."/>
            <person name="Young S.K."/>
            <person name="Wortman J."/>
            <person name="Nusbaum C."/>
            <person name="Birren B."/>
        </authorList>
    </citation>
    <scope>NUCLEOTIDE SEQUENCE [LARGE SCALE GENOMIC DNA]</scope>
    <source>
        <strain evidence="8 9">CBS 89968</strain>
    </source>
</reference>
<evidence type="ECO:0000256" key="3">
    <source>
        <dbReference type="ARBA" id="ARBA00023125"/>
    </source>
</evidence>
<dbReference type="InterPro" id="IPR052207">
    <property type="entry name" value="Max-like/E-box_TFs"/>
</dbReference>
<dbReference type="Gene3D" id="4.10.280.10">
    <property type="entry name" value="Helix-loop-helix DNA-binding domain"/>
    <property type="match status" value="1"/>
</dbReference>
<dbReference type="GO" id="GO:0000978">
    <property type="term" value="F:RNA polymerase II cis-regulatory region sequence-specific DNA binding"/>
    <property type="evidence" value="ECO:0007669"/>
    <property type="project" value="TreeGrafter"/>
</dbReference>
<evidence type="ECO:0000313" key="9">
    <source>
        <dbReference type="Proteomes" id="UP000053328"/>
    </source>
</evidence>
<evidence type="ECO:0000256" key="2">
    <source>
        <dbReference type="ARBA" id="ARBA00023015"/>
    </source>
</evidence>
<dbReference type="PROSITE" id="PS50888">
    <property type="entry name" value="BHLH"/>
    <property type="match status" value="1"/>
</dbReference>
<keyword evidence="9" id="KW-1185">Reference proteome</keyword>
<dbReference type="PANTHER" id="PTHR15741">
    <property type="entry name" value="BASIC HELIX-LOOP-HELIX ZIP TRANSCRIPTION FACTOR"/>
    <property type="match status" value="1"/>
</dbReference>
<dbReference type="VEuPathDB" id="FungiDB:PV08_10391"/>
<dbReference type="PANTHER" id="PTHR15741:SF27">
    <property type="entry name" value="TRANSCRIPTION FACTOR AP-4"/>
    <property type="match status" value="1"/>
</dbReference>
<dbReference type="SMART" id="SM00353">
    <property type="entry name" value="HLH"/>
    <property type="match status" value="1"/>
</dbReference>
<evidence type="ECO:0000256" key="4">
    <source>
        <dbReference type="ARBA" id="ARBA00023163"/>
    </source>
</evidence>
<dbReference type="EMBL" id="KN847499">
    <property type="protein sequence ID" value="KIW11092.1"/>
    <property type="molecule type" value="Genomic_DNA"/>
</dbReference>
<dbReference type="HOGENOM" id="CLU_126658_1_0_1"/>
<evidence type="ECO:0000259" key="7">
    <source>
        <dbReference type="PROSITE" id="PS50888"/>
    </source>
</evidence>
<keyword evidence="2" id="KW-0805">Transcription regulation</keyword>
<gene>
    <name evidence="8" type="ORF">PV08_10391</name>
</gene>
<name>A0A0D1ZDM9_9EURO</name>
<dbReference type="Proteomes" id="UP000053328">
    <property type="component" value="Unassembled WGS sequence"/>
</dbReference>
<dbReference type="Pfam" id="PF00010">
    <property type="entry name" value="HLH"/>
    <property type="match status" value="1"/>
</dbReference>
<feature type="domain" description="BHLH" evidence="7">
    <location>
        <begin position="48"/>
        <end position="99"/>
    </location>
</feature>
<sequence length="158" mass="18083">MSKEDGAESRIKSRTSSTEPEDNSNAGEPGSGSRKNSKVTKPRLTEDQRNFNHKDAENKRRTAIRERFIELSRMVPGTLGQEKSEQVMLSKTADYLREMMEEQRNLEALADSRGIHIDDAGRLKDEDYGGPRWKQPNMEQYEASKQRKGGSNEYEEND</sequence>
<evidence type="ECO:0000256" key="5">
    <source>
        <dbReference type="ARBA" id="ARBA00023242"/>
    </source>
</evidence>
<dbReference type="InterPro" id="IPR011598">
    <property type="entry name" value="bHLH_dom"/>
</dbReference>
<accession>A0A0D1ZDM9</accession>
<dbReference type="GeneID" id="27337474"/>
<feature type="compositionally biased region" description="Basic and acidic residues" evidence="6">
    <location>
        <begin position="1"/>
        <end position="11"/>
    </location>
</feature>